<keyword evidence="2" id="KW-1185">Reference proteome</keyword>
<dbReference type="EMBL" id="DS989844">
    <property type="protein sequence ID" value="EDX77115.1"/>
    <property type="molecule type" value="Genomic_DNA"/>
</dbReference>
<dbReference type="AlphaFoldDB" id="B4VL56"/>
<accession>B4VL56</accession>
<name>B4VL56_9CYAN</name>
<proteinExistence type="predicted"/>
<dbReference type="Proteomes" id="UP000003835">
    <property type="component" value="Unassembled WGS sequence"/>
</dbReference>
<dbReference type="HOGENOM" id="CLU_2354908_0_0_3"/>
<dbReference type="eggNOG" id="ENOG502ZGTF">
    <property type="taxonomic scope" value="Bacteria"/>
</dbReference>
<dbReference type="STRING" id="118168.MC7420_252"/>
<dbReference type="RefSeq" id="WP_006099228.1">
    <property type="nucleotide sequence ID" value="NZ_DS989844.1"/>
</dbReference>
<reference evidence="1 2" key="1">
    <citation type="submission" date="2008-07" db="EMBL/GenBank/DDBJ databases">
        <authorList>
            <person name="Tandeau de Marsac N."/>
            <person name="Ferriera S."/>
            <person name="Johnson J."/>
            <person name="Kravitz S."/>
            <person name="Beeson K."/>
            <person name="Sutton G."/>
            <person name="Rogers Y.-H."/>
            <person name="Friedman R."/>
            <person name="Frazier M."/>
            <person name="Venter J.C."/>
        </authorList>
    </citation>
    <scope>NUCLEOTIDE SEQUENCE [LARGE SCALE GENOMIC DNA]</scope>
    <source>
        <strain evidence="1 2">PCC 7420</strain>
    </source>
</reference>
<protein>
    <submittedName>
        <fullName evidence="1">Uncharacterized protein</fullName>
    </submittedName>
</protein>
<gene>
    <name evidence="1" type="ORF">MC7420_252</name>
</gene>
<sequence>MSSVADQLANSPIERWVKKVEFVSSANLEDIEGSASGVYTFNELVEVTDREQLAKRSKPSYHWQPDAHERWWRIWFKGTLANSQISLSSASVIPSN</sequence>
<organism evidence="1 2">
    <name type="scientific">Coleofasciculus chthonoplastes PCC 7420</name>
    <dbReference type="NCBI Taxonomy" id="118168"/>
    <lineage>
        <taxon>Bacteria</taxon>
        <taxon>Bacillati</taxon>
        <taxon>Cyanobacteriota</taxon>
        <taxon>Cyanophyceae</taxon>
        <taxon>Coleofasciculales</taxon>
        <taxon>Coleofasciculaceae</taxon>
        <taxon>Coleofasciculus</taxon>
    </lineage>
</organism>
<evidence type="ECO:0000313" key="1">
    <source>
        <dbReference type="EMBL" id="EDX77115.1"/>
    </source>
</evidence>
<evidence type="ECO:0000313" key="2">
    <source>
        <dbReference type="Proteomes" id="UP000003835"/>
    </source>
</evidence>